<sequence length="146" mass="17235">MVLPWVDTIIDGLVELYRTRNIYELYQQLDIRVIKLNKDNALLKKAEAMYQRNFFNDEVVFVRDDLEYQYEKFILAHELGHALLHTKTYQAAYNKDLINKGKLEKQADYFALRLLQIEIDSIDYEGFTIEQIASSLYVTQESLSSL</sequence>
<feature type="domain" description="IrrE N-terminal-like" evidence="1">
    <location>
        <begin position="27"/>
        <end position="115"/>
    </location>
</feature>
<protein>
    <submittedName>
        <fullName evidence="2">ImmA/IrrE family metallo-endopeptidase</fullName>
    </submittedName>
</protein>
<dbReference type="Pfam" id="PF06114">
    <property type="entry name" value="Peptidase_M78"/>
    <property type="match status" value="1"/>
</dbReference>
<proteinExistence type="predicted"/>
<evidence type="ECO:0000313" key="2">
    <source>
        <dbReference type="EMBL" id="NBI08161.1"/>
    </source>
</evidence>
<evidence type="ECO:0000259" key="1">
    <source>
        <dbReference type="Pfam" id="PF06114"/>
    </source>
</evidence>
<dbReference type="EMBL" id="QXXA01000023">
    <property type="protein sequence ID" value="NBI08161.1"/>
    <property type="molecule type" value="Genomic_DNA"/>
</dbReference>
<dbReference type="AlphaFoldDB" id="A0A845R0Q9"/>
<gene>
    <name evidence="2" type="ORF">D3Z33_14980</name>
</gene>
<evidence type="ECO:0000313" key="3">
    <source>
        <dbReference type="Proteomes" id="UP000467132"/>
    </source>
</evidence>
<dbReference type="OrthoDB" id="9816277at2"/>
<reference evidence="2 3" key="1">
    <citation type="submission" date="2018-08" db="EMBL/GenBank/DDBJ databases">
        <title>Murine metabolic-syndrome-specific gut microbial biobank.</title>
        <authorList>
            <person name="Liu C."/>
        </authorList>
    </citation>
    <scope>NUCLEOTIDE SEQUENCE [LARGE SCALE GENOMIC DNA]</scope>
    <source>
        <strain evidence="2 3">583</strain>
    </source>
</reference>
<dbReference type="Proteomes" id="UP000467132">
    <property type="component" value="Unassembled WGS sequence"/>
</dbReference>
<dbReference type="SUPFAM" id="SSF55486">
    <property type="entry name" value="Metalloproteases ('zincins'), catalytic domain"/>
    <property type="match status" value="1"/>
</dbReference>
<accession>A0A845R0Q9</accession>
<dbReference type="InterPro" id="IPR010359">
    <property type="entry name" value="IrrE_HExxH"/>
</dbReference>
<dbReference type="RefSeq" id="WP_160198627.1">
    <property type="nucleotide sequence ID" value="NZ_QXXA01000023.1"/>
</dbReference>
<comment type="caution">
    <text evidence="2">The sequence shown here is derived from an EMBL/GenBank/DDBJ whole genome shotgun (WGS) entry which is preliminary data.</text>
</comment>
<name>A0A845R0Q9_9CLOT</name>
<keyword evidence="3" id="KW-1185">Reference proteome</keyword>
<organism evidence="2 3">
    <name type="scientific">Senegalia massiliensis</name>
    <dbReference type="NCBI Taxonomy" id="1720316"/>
    <lineage>
        <taxon>Bacteria</taxon>
        <taxon>Bacillati</taxon>
        <taxon>Bacillota</taxon>
        <taxon>Clostridia</taxon>
        <taxon>Eubacteriales</taxon>
        <taxon>Clostridiaceae</taxon>
        <taxon>Senegalia</taxon>
    </lineage>
</organism>
<dbReference type="Gene3D" id="1.10.10.2910">
    <property type="match status" value="1"/>
</dbReference>